<evidence type="ECO:0008006" key="4">
    <source>
        <dbReference type="Google" id="ProtNLM"/>
    </source>
</evidence>
<accession>A0A3A8AXD5</accession>
<evidence type="ECO:0000256" key="1">
    <source>
        <dbReference type="SAM" id="SignalP"/>
    </source>
</evidence>
<sequence>MIRTLAWMLVAALVAATGGCATVKPGGGPDDVAALAAEIRALGPEVAPDEAERAARIAYGYSLQLAREYGVTDPPLVHNAKVIHGLRERGLCNDWTEDLSKRLKQERFRTLTVHWAISPPKPFRIIHHSVVISRRGGTIEEGIVLDPWRHGGALYWARTPKDDHYDWRPRMEVREELVKGRVTTGG</sequence>
<evidence type="ECO:0000313" key="3">
    <source>
        <dbReference type="Proteomes" id="UP000281128"/>
    </source>
</evidence>
<evidence type="ECO:0000313" key="2">
    <source>
        <dbReference type="EMBL" id="RKF16019.1"/>
    </source>
</evidence>
<protein>
    <recommendedName>
        <fullName evidence="4">Lipoprotein</fullName>
    </recommendedName>
</protein>
<dbReference type="OrthoDB" id="5339359at2"/>
<name>A0A3A8AXD5_9RHOB</name>
<dbReference type="EMBL" id="RAPE01000001">
    <property type="protein sequence ID" value="RKF16019.1"/>
    <property type="molecule type" value="Genomic_DNA"/>
</dbReference>
<keyword evidence="1" id="KW-0732">Signal</keyword>
<dbReference type="AlphaFoldDB" id="A0A3A8AXD5"/>
<organism evidence="2 3">
    <name type="scientific">Roseovarius spongiae</name>
    <dbReference type="NCBI Taxonomy" id="2320272"/>
    <lineage>
        <taxon>Bacteria</taxon>
        <taxon>Pseudomonadati</taxon>
        <taxon>Pseudomonadota</taxon>
        <taxon>Alphaproteobacteria</taxon>
        <taxon>Rhodobacterales</taxon>
        <taxon>Roseobacteraceae</taxon>
        <taxon>Roseovarius</taxon>
    </lineage>
</organism>
<feature type="signal peptide" evidence="1">
    <location>
        <begin position="1"/>
        <end position="21"/>
    </location>
</feature>
<feature type="chain" id="PRO_5017400552" description="Lipoprotein" evidence="1">
    <location>
        <begin position="22"/>
        <end position="186"/>
    </location>
</feature>
<keyword evidence="3" id="KW-1185">Reference proteome</keyword>
<dbReference type="RefSeq" id="WP_121162938.1">
    <property type="nucleotide sequence ID" value="NZ_RAPE01000001.1"/>
</dbReference>
<gene>
    <name evidence="2" type="ORF">D6850_00120</name>
</gene>
<dbReference type="PROSITE" id="PS51257">
    <property type="entry name" value="PROKAR_LIPOPROTEIN"/>
    <property type="match status" value="1"/>
</dbReference>
<reference evidence="2 3" key="1">
    <citation type="submission" date="2018-09" db="EMBL/GenBank/DDBJ databases">
        <title>Roseovarius spongiae sp. nov., isolated from a marine sponge.</title>
        <authorList>
            <person name="Zhuang L."/>
            <person name="Luo L."/>
        </authorList>
    </citation>
    <scope>NUCLEOTIDE SEQUENCE [LARGE SCALE GENOMIC DNA]</scope>
    <source>
        <strain evidence="2 3">HN-E21</strain>
    </source>
</reference>
<dbReference type="Proteomes" id="UP000281128">
    <property type="component" value="Unassembled WGS sequence"/>
</dbReference>
<comment type="caution">
    <text evidence="2">The sequence shown here is derived from an EMBL/GenBank/DDBJ whole genome shotgun (WGS) entry which is preliminary data.</text>
</comment>
<proteinExistence type="predicted"/>